<feature type="region of interest" description="Disordered" evidence="1">
    <location>
        <begin position="41"/>
        <end position="64"/>
    </location>
</feature>
<dbReference type="Proteomes" id="UP000007880">
    <property type="component" value="Chromosome"/>
</dbReference>
<keyword evidence="3" id="KW-1185">Reference proteome</keyword>
<dbReference type="STRING" id="926550.CLDAP_21690"/>
<proteinExistence type="predicted"/>
<accession>I0I4M1</accession>
<gene>
    <name evidence="2" type="ordered locus">CLDAP_21690</name>
</gene>
<dbReference type="EMBL" id="AP012337">
    <property type="protein sequence ID" value="BAM00209.1"/>
    <property type="molecule type" value="Genomic_DNA"/>
</dbReference>
<evidence type="ECO:0000313" key="3">
    <source>
        <dbReference type="Proteomes" id="UP000007880"/>
    </source>
</evidence>
<organism evidence="2 3">
    <name type="scientific">Caldilinea aerophila (strain DSM 14535 / JCM 11387 / NBRC 104270 / STL-6-O1)</name>
    <dbReference type="NCBI Taxonomy" id="926550"/>
    <lineage>
        <taxon>Bacteria</taxon>
        <taxon>Bacillati</taxon>
        <taxon>Chloroflexota</taxon>
        <taxon>Caldilineae</taxon>
        <taxon>Caldilineales</taxon>
        <taxon>Caldilineaceae</taxon>
        <taxon>Caldilinea</taxon>
    </lineage>
</organism>
<name>I0I4M1_CALAS</name>
<dbReference type="KEGG" id="cap:CLDAP_21690"/>
<dbReference type="AlphaFoldDB" id="I0I4M1"/>
<reference evidence="2 3" key="1">
    <citation type="submission" date="2012-02" db="EMBL/GenBank/DDBJ databases">
        <title>Complete genome sequence of Caldilinea aerophila DSM 14535 (= NBRC 102666).</title>
        <authorList>
            <person name="Oguchi A."/>
            <person name="Hosoyama A."/>
            <person name="Sekine M."/>
            <person name="Fukai R."/>
            <person name="Kato Y."/>
            <person name="Nakamura S."/>
            <person name="Hanada S."/>
            <person name="Yamazaki S."/>
            <person name="Fujita N."/>
        </authorList>
    </citation>
    <scope>NUCLEOTIDE SEQUENCE [LARGE SCALE GENOMIC DNA]</scope>
    <source>
        <strain evidence="3">DSM 14535 / JCM 11387 / NBRC 104270 / STL-6-O1</strain>
    </source>
</reference>
<evidence type="ECO:0000256" key="1">
    <source>
        <dbReference type="SAM" id="MobiDB-lite"/>
    </source>
</evidence>
<protein>
    <submittedName>
        <fullName evidence="2">Uncharacterized protein</fullName>
    </submittedName>
</protein>
<evidence type="ECO:0000313" key="2">
    <source>
        <dbReference type="EMBL" id="BAM00209.1"/>
    </source>
</evidence>
<sequence>MAQHLLHWPHLRRRSGGHLSLVSFARQRPLASFDKAKTSCGGIVPPTRPPVRSTPVASVPGPGP</sequence>
<dbReference type="HOGENOM" id="CLU_2859217_0_0_0"/>